<dbReference type="RefSeq" id="WP_267623417.1">
    <property type="nucleotide sequence ID" value="NZ_JAODIW010000008.1"/>
</dbReference>
<organism evidence="1 2">
    <name type="scientific">Halobium salinum</name>
    <dbReference type="NCBI Taxonomy" id="1364940"/>
    <lineage>
        <taxon>Archaea</taxon>
        <taxon>Methanobacteriati</taxon>
        <taxon>Methanobacteriota</taxon>
        <taxon>Stenosarchaea group</taxon>
        <taxon>Halobacteria</taxon>
        <taxon>Halobacteriales</taxon>
        <taxon>Haloferacaceae</taxon>
        <taxon>Halobium</taxon>
    </lineage>
</organism>
<dbReference type="InterPro" id="IPR055944">
    <property type="entry name" value="DUF7522"/>
</dbReference>
<accession>A0ABD5PCX9</accession>
<protein>
    <submittedName>
        <fullName evidence="1">Uncharacterized protein</fullName>
    </submittedName>
</protein>
<proteinExistence type="predicted"/>
<name>A0ABD5PCX9_9EURY</name>
<dbReference type="Pfam" id="PF24366">
    <property type="entry name" value="DUF7522"/>
    <property type="match status" value="1"/>
</dbReference>
<comment type="caution">
    <text evidence="1">The sequence shown here is derived from an EMBL/GenBank/DDBJ whole genome shotgun (WGS) entry which is preliminary data.</text>
</comment>
<evidence type="ECO:0000313" key="2">
    <source>
        <dbReference type="Proteomes" id="UP001595921"/>
    </source>
</evidence>
<dbReference type="EMBL" id="JBHSDS010000006">
    <property type="protein sequence ID" value="MFC4358766.1"/>
    <property type="molecule type" value="Genomic_DNA"/>
</dbReference>
<dbReference type="Proteomes" id="UP001595921">
    <property type="component" value="Unassembled WGS sequence"/>
</dbReference>
<reference evidence="1 2" key="1">
    <citation type="journal article" date="2019" name="Int. J. Syst. Evol. Microbiol.">
        <title>The Global Catalogue of Microorganisms (GCM) 10K type strain sequencing project: providing services to taxonomists for standard genome sequencing and annotation.</title>
        <authorList>
            <consortium name="The Broad Institute Genomics Platform"/>
            <consortium name="The Broad Institute Genome Sequencing Center for Infectious Disease"/>
            <person name="Wu L."/>
            <person name="Ma J."/>
        </authorList>
    </citation>
    <scope>NUCLEOTIDE SEQUENCE [LARGE SCALE GENOMIC DNA]</scope>
    <source>
        <strain evidence="1 2">CGMCC 1.12553</strain>
    </source>
</reference>
<gene>
    <name evidence="1" type="ORF">ACFO0N_12515</name>
</gene>
<evidence type="ECO:0000313" key="1">
    <source>
        <dbReference type="EMBL" id="MFC4358766.1"/>
    </source>
</evidence>
<keyword evidence="2" id="KW-1185">Reference proteome</keyword>
<dbReference type="AlphaFoldDB" id="A0ABD5PCX9"/>
<sequence length="140" mass="15516">MDSALTSELNESIVSTCRTGLGDELRSVVYFTPETFDLLYLRQDLYDDERTARTVKAALVENERLEVWPDDPYVTHLHDDDLSPGFGDYEFTVRVFSGGFASRVATGGHGVIVTTDELDARALEVVAVSVRKLLDDSAPN</sequence>